<evidence type="ECO:0000259" key="7">
    <source>
        <dbReference type="PROSITE" id="PS51007"/>
    </source>
</evidence>
<dbReference type="AlphaFoldDB" id="A0A1M5XB42"/>
<evidence type="ECO:0000256" key="1">
    <source>
        <dbReference type="ARBA" id="ARBA00022448"/>
    </source>
</evidence>
<evidence type="ECO:0000256" key="6">
    <source>
        <dbReference type="PROSITE-ProRule" id="PRU00433"/>
    </source>
</evidence>
<dbReference type="PANTHER" id="PTHR33751:SF1">
    <property type="entry name" value="CBB3-TYPE CYTOCHROME C OXIDASE SUBUNIT FIXP"/>
    <property type="match status" value="1"/>
</dbReference>
<evidence type="ECO:0000256" key="4">
    <source>
        <dbReference type="ARBA" id="ARBA00022982"/>
    </source>
</evidence>
<dbReference type="PANTHER" id="PTHR33751">
    <property type="entry name" value="CBB3-TYPE CYTOCHROME C OXIDASE SUBUNIT FIXP"/>
    <property type="match status" value="1"/>
</dbReference>
<keyword evidence="5 6" id="KW-0408">Iron</keyword>
<dbReference type="SUPFAM" id="SSF46626">
    <property type="entry name" value="Cytochrome c"/>
    <property type="match status" value="1"/>
</dbReference>
<dbReference type="PRINTS" id="PR00605">
    <property type="entry name" value="CYTCHROMECIC"/>
</dbReference>
<dbReference type="GO" id="GO:0005506">
    <property type="term" value="F:iron ion binding"/>
    <property type="evidence" value="ECO:0007669"/>
    <property type="project" value="InterPro"/>
</dbReference>
<feature type="domain" description="Cytochrome c" evidence="7">
    <location>
        <begin position="40"/>
        <end position="115"/>
    </location>
</feature>
<dbReference type="PROSITE" id="PS51007">
    <property type="entry name" value="CYTC"/>
    <property type="match status" value="1"/>
</dbReference>
<evidence type="ECO:0000313" key="8">
    <source>
        <dbReference type="EMBL" id="SHH96959.1"/>
    </source>
</evidence>
<evidence type="ECO:0000256" key="5">
    <source>
        <dbReference type="ARBA" id="ARBA00023004"/>
    </source>
</evidence>
<dbReference type="Proteomes" id="UP000184212">
    <property type="component" value="Unassembled WGS sequence"/>
</dbReference>
<gene>
    <name evidence="8" type="ORF">SAMN04488109_6333</name>
</gene>
<evidence type="ECO:0000313" key="9">
    <source>
        <dbReference type="Proteomes" id="UP000184212"/>
    </source>
</evidence>
<organism evidence="8 9">
    <name type="scientific">Chryseolinea serpens</name>
    <dbReference type="NCBI Taxonomy" id="947013"/>
    <lineage>
        <taxon>Bacteria</taxon>
        <taxon>Pseudomonadati</taxon>
        <taxon>Bacteroidota</taxon>
        <taxon>Cytophagia</taxon>
        <taxon>Cytophagales</taxon>
        <taxon>Fulvivirgaceae</taxon>
        <taxon>Chryseolinea</taxon>
    </lineage>
</organism>
<dbReference type="OrthoDB" id="9811395at2"/>
<accession>A0A1M5XB42</accession>
<proteinExistence type="predicted"/>
<dbReference type="GO" id="GO:0020037">
    <property type="term" value="F:heme binding"/>
    <property type="evidence" value="ECO:0007669"/>
    <property type="project" value="InterPro"/>
</dbReference>
<keyword evidence="2 6" id="KW-0349">Heme</keyword>
<reference evidence="8 9" key="1">
    <citation type="submission" date="2016-11" db="EMBL/GenBank/DDBJ databases">
        <authorList>
            <person name="Jaros S."/>
            <person name="Januszkiewicz K."/>
            <person name="Wedrychowicz H."/>
        </authorList>
    </citation>
    <scope>NUCLEOTIDE SEQUENCE [LARGE SCALE GENOMIC DNA]</scope>
    <source>
        <strain evidence="8 9">DSM 24574</strain>
    </source>
</reference>
<dbReference type="Pfam" id="PF13442">
    <property type="entry name" value="Cytochrome_CBB3"/>
    <property type="match status" value="1"/>
</dbReference>
<dbReference type="GO" id="GO:0009055">
    <property type="term" value="F:electron transfer activity"/>
    <property type="evidence" value="ECO:0007669"/>
    <property type="project" value="InterPro"/>
</dbReference>
<keyword evidence="3 6" id="KW-0479">Metal-binding</keyword>
<keyword evidence="4" id="KW-0249">Electron transport</keyword>
<keyword evidence="1" id="KW-0813">Transport</keyword>
<dbReference type="InterPro" id="IPR036909">
    <property type="entry name" value="Cyt_c-like_dom_sf"/>
</dbReference>
<name>A0A1M5XB42_9BACT</name>
<dbReference type="InterPro" id="IPR008168">
    <property type="entry name" value="Cyt_C_IC"/>
</dbReference>
<protein>
    <submittedName>
        <fullName evidence="8">Cytochrome C oxidase, cbb3-type, subunit III</fullName>
    </submittedName>
</protein>
<dbReference type="Gene3D" id="1.10.760.10">
    <property type="entry name" value="Cytochrome c-like domain"/>
    <property type="match status" value="1"/>
</dbReference>
<dbReference type="STRING" id="947013.SAMN04488109_6333"/>
<evidence type="ECO:0000256" key="3">
    <source>
        <dbReference type="ARBA" id="ARBA00022723"/>
    </source>
</evidence>
<evidence type="ECO:0000256" key="2">
    <source>
        <dbReference type="ARBA" id="ARBA00022617"/>
    </source>
</evidence>
<sequence length="116" mass="12179">MSRIIIGVTVAISLCLAWSCAKKEGDREQSSASDKVVAQELADGGQALYESKCSMCHGSDGTAGIAGAANLQLTPLDSVALERVIADGRNAMPAFKTSLSETEIRDLAGYIMTLKK</sequence>
<dbReference type="InterPro" id="IPR050597">
    <property type="entry name" value="Cytochrome_c_Oxidase_Subunit"/>
</dbReference>
<dbReference type="RefSeq" id="WP_073142614.1">
    <property type="nucleotide sequence ID" value="NZ_FQWQ01000006.1"/>
</dbReference>
<keyword evidence="9" id="KW-1185">Reference proteome</keyword>
<dbReference type="InterPro" id="IPR009056">
    <property type="entry name" value="Cyt_c-like_dom"/>
</dbReference>
<dbReference type="EMBL" id="FQWQ01000006">
    <property type="protein sequence ID" value="SHH96959.1"/>
    <property type="molecule type" value="Genomic_DNA"/>
</dbReference>